<evidence type="ECO:0000256" key="5">
    <source>
        <dbReference type="ARBA" id="ARBA00023125"/>
    </source>
</evidence>
<proteinExistence type="inferred from homology"/>
<evidence type="ECO:0000313" key="11">
    <source>
        <dbReference type="EMBL" id="AUB61535.1"/>
    </source>
</evidence>
<dbReference type="AlphaFoldDB" id="A0A2H4VTV2"/>
<comment type="subunit">
    <text evidence="8">Part of the RNA polymerase complex.</text>
</comment>
<evidence type="ECO:0000256" key="4">
    <source>
        <dbReference type="ARBA" id="ARBA00022695"/>
    </source>
</evidence>
<comment type="subcellular location">
    <subcellularLocation>
        <location evidence="8">Cytoplasm</location>
    </subcellularLocation>
</comment>
<dbReference type="PANTHER" id="PTHR19376:SF32">
    <property type="entry name" value="DNA-DIRECTED RNA POLYMERASE III SUBUNIT RPC1"/>
    <property type="match status" value="1"/>
</dbReference>
<accession>A0A2H4VTV2</accession>
<dbReference type="CDD" id="cd06528">
    <property type="entry name" value="RNAP_A"/>
    <property type="match status" value="1"/>
</dbReference>
<dbReference type="KEGG" id="msub:BK009_10970"/>
<evidence type="ECO:0000256" key="1">
    <source>
        <dbReference type="ARBA" id="ARBA00022478"/>
    </source>
</evidence>
<dbReference type="Proteomes" id="UP000232806">
    <property type="component" value="Chromosome"/>
</dbReference>
<dbReference type="PANTHER" id="PTHR19376">
    <property type="entry name" value="DNA-DIRECTED RNA POLYMERASE"/>
    <property type="match status" value="1"/>
</dbReference>
<keyword evidence="2 8" id="KW-0963">Cytoplasm</keyword>
<evidence type="ECO:0000256" key="2">
    <source>
        <dbReference type="ARBA" id="ARBA00022490"/>
    </source>
</evidence>
<gene>
    <name evidence="8" type="primary">rpo1C</name>
    <name evidence="8" type="synonym">rpoA2</name>
    <name evidence="10" type="ORF">BK007_02550</name>
    <name evidence="11" type="ORF">BK009_10970</name>
</gene>
<dbReference type="InterPro" id="IPR012757">
    <property type="entry name" value="RPO1C"/>
</dbReference>
<dbReference type="GO" id="GO:0003899">
    <property type="term" value="F:DNA-directed RNA polymerase activity"/>
    <property type="evidence" value="ECO:0007669"/>
    <property type="project" value="UniProtKB-UniRule"/>
</dbReference>
<dbReference type="SUPFAM" id="SSF64484">
    <property type="entry name" value="beta and beta-prime subunits of DNA dependent RNA-polymerase"/>
    <property type="match status" value="1"/>
</dbReference>
<dbReference type="InterPro" id="IPR007081">
    <property type="entry name" value="RNA_pol_Rpb1_5"/>
</dbReference>
<protein>
    <recommendedName>
        <fullName evidence="8">DNA-directed RNA polymerase subunit Rpo1C</fullName>
        <ecNumber evidence="8">2.7.7.6</ecNumber>
    </recommendedName>
    <alternativeName>
        <fullName evidence="8">DNA-directed RNA polymerase subunit A''</fullName>
    </alternativeName>
</protein>
<comment type="catalytic activity">
    <reaction evidence="7 8">
        <text>RNA(n) + a ribonucleoside 5'-triphosphate = RNA(n+1) + diphosphate</text>
        <dbReference type="Rhea" id="RHEA:21248"/>
        <dbReference type="Rhea" id="RHEA-COMP:14527"/>
        <dbReference type="Rhea" id="RHEA-COMP:17342"/>
        <dbReference type="ChEBI" id="CHEBI:33019"/>
        <dbReference type="ChEBI" id="CHEBI:61557"/>
        <dbReference type="ChEBI" id="CHEBI:140395"/>
        <dbReference type="EC" id="2.7.7.6"/>
    </reaction>
</comment>
<keyword evidence="4 8" id="KW-0548">Nucleotidyltransferase</keyword>
<dbReference type="Pfam" id="PF04998">
    <property type="entry name" value="RNA_pol_Rpb1_5"/>
    <property type="match status" value="1"/>
</dbReference>
<dbReference type="EC" id="2.7.7.6" evidence="8"/>
<name>A0A2H4VTV2_9EURY</name>
<comment type="similarity">
    <text evidence="8">Belongs to the RNA polymerase beta' chain family.</text>
</comment>
<evidence type="ECO:0000313" key="13">
    <source>
        <dbReference type="Proteomes" id="UP000232806"/>
    </source>
</evidence>
<evidence type="ECO:0000259" key="9">
    <source>
        <dbReference type="Pfam" id="PF04998"/>
    </source>
</evidence>
<dbReference type="GO" id="GO:0003677">
    <property type="term" value="F:DNA binding"/>
    <property type="evidence" value="ECO:0007669"/>
    <property type="project" value="UniProtKB-UniRule"/>
</dbReference>
<evidence type="ECO:0000256" key="7">
    <source>
        <dbReference type="ARBA" id="ARBA00048552"/>
    </source>
</evidence>
<accession>A0A2H4VF49</accession>
<dbReference type="Gene3D" id="1.10.150.390">
    <property type="match status" value="1"/>
</dbReference>
<dbReference type="HAMAP" id="MF_00411">
    <property type="entry name" value="RNApol_arch_Rpo1C"/>
    <property type="match status" value="1"/>
</dbReference>
<keyword evidence="1 8" id="KW-0240">DNA-directed RNA polymerase</keyword>
<sequence length="388" mass="43222">MSGGFVDIEKVEKLVKKKRAKFPEKLIQEIAEAAERHQLDDDELDELVKEIKRAYIRSEVESGEAVGTVAAQSVGEPGTQMTMRTFHYAGVAELNVTLGLPRLIEIVDARKKISTPTMAIYFDEDHASDEEFIRTIANRIGKITFNDILKDFNVNYASMNMSVEIDEEQVKEKRLDYDEVMAKIEKTFKSVEINNNLLSFEPKITESKHAIRELRLLADKVRDLQISGIKNIGKVVIRKEGQEWVIHTEGSNLGAVLKMDGVDPVRTTTNDIHEVEKVLGVEAARNSIIHEAQTTMEEQGLTVDVRHIMLVADMMTADGKVKSIGRHGISGEKASVLARASFEETGKHLLRASIRGEVDHLTGIIENIIIGQPIPLGTGSVGVIMKEK</sequence>
<evidence type="ECO:0000256" key="6">
    <source>
        <dbReference type="ARBA" id="ARBA00023163"/>
    </source>
</evidence>
<evidence type="ECO:0000256" key="8">
    <source>
        <dbReference type="HAMAP-Rule" id="MF_00411"/>
    </source>
</evidence>
<keyword evidence="5 8" id="KW-0238">DNA-binding</keyword>
<feature type="domain" description="RNA polymerase Rpb1" evidence="9">
    <location>
        <begin position="59"/>
        <end position="335"/>
    </location>
</feature>
<dbReference type="GO" id="GO:0006351">
    <property type="term" value="P:DNA-templated transcription"/>
    <property type="evidence" value="ECO:0007669"/>
    <property type="project" value="UniProtKB-UniRule"/>
</dbReference>
<dbReference type="GO" id="GO:0000428">
    <property type="term" value="C:DNA-directed RNA polymerase complex"/>
    <property type="evidence" value="ECO:0007669"/>
    <property type="project" value="UniProtKB-KW"/>
</dbReference>
<evidence type="ECO:0000256" key="3">
    <source>
        <dbReference type="ARBA" id="ARBA00022679"/>
    </source>
</evidence>
<organism evidence="11 12">
    <name type="scientific">Methanobacterium subterraneum</name>
    <dbReference type="NCBI Taxonomy" id="59277"/>
    <lineage>
        <taxon>Archaea</taxon>
        <taxon>Methanobacteriati</taxon>
        <taxon>Methanobacteriota</taxon>
        <taxon>Methanomada group</taxon>
        <taxon>Methanobacteria</taxon>
        <taxon>Methanobacteriales</taxon>
        <taxon>Methanobacteriaceae</taxon>
        <taxon>Methanobacterium</taxon>
    </lineage>
</organism>
<dbReference type="NCBIfam" id="TIGR02389">
    <property type="entry name" value="RNA_pol_rpoA2"/>
    <property type="match status" value="1"/>
</dbReference>
<evidence type="ECO:0000313" key="10">
    <source>
        <dbReference type="EMBL" id="AUB56711.1"/>
    </source>
</evidence>
<comment type="function">
    <text evidence="8">DNA-dependent RNA polymerase (RNAP) catalyzes the transcription of DNA into RNA using the four ribonucleoside triphosphates as substrates. Forms part of the jaw domain.</text>
</comment>
<keyword evidence="6 8" id="KW-0804">Transcription</keyword>
<keyword evidence="12" id="KW-1185">Reference proteome</keyword>
<keyword evidence="3 8" id="KW-0808">Transferase</keyword>
<dbReference type="GO" id="GO:0005737">
    <property type="term" value="C:cytoplasm"/>
    <property type="evidence" value="ECO:0007669"/>
    <property type="project" value="UniProtKB-SubCell"/>
</dbReference>
<reference evidence="12 13" key="1">
    <citation type="submission" date="2016-10" db="EMBL/GenBank/DDBJ databases">
        <title>Comparative genomics between deep and shallow subseafloor isolates.</title>
        <authorList>
            <person name="Ishii S."/>
            <person name="Miller J.R."/>
            <person name="Sutton G."/>
            <person name="Suzuki S."/>
            <person name="Methe B."/>
            <person name="Inagaki F."/>
            <person name="Imachi H."/>
        </authorList>
    </citation>
    <scope>NUCLEOTIDE SEQUENCE [LARGE SCALE GENOMIC DNA]</scope>
    <source>
        <strain evidence="11 12">A8p</strain>
        <strain evidence="10 13">MO-MB1</strain>
    </source>
</reference>
<dbReference type="Proteomes" id="UP000232631">
    <property type="component" value="Chromosome"/>
</dbReference>
<evidence type="ECO:0000313" key="12">
    <source>
        <dbReference type="Proteomes" id="UP000232631"/>
    </source>
</evidence>
<dbReference type="InterPro" id="IPR045867">
    <property type="entry name" value="DNA-dir_RpoC_beta_prime"/>
</dbReference>
<dbReference type="EMBL" id="CP017766">
    <property type="protein sequence ID" value="AUB56711.1"/>
    <property type="molecule type" value="Genomic_DNA"/>
</dbReference>
<dbReference type="EMBL" id="CP017768">
    <property type="protein sequence ID" value="AUB61535.1"/>
    <property type="molecule type" value="Genomic_DNA"/>
</dbReference>